<dbReference type="InterPro" id="IPR000014">
    <property type="entry name" value="PAS"/>
</dbReference>
<dbReference type="PROSITE" id="PS50112">
    <property type="entry name" value="PAS"/>
    <property type="match status" value="1"/>
</dbReference>
<dbReference type="InterPro" id="IPR005467">
    <property type="entry name" value="His_kinase_dom"/>
</dbReference>
<feature type="domain" description="PAC" evidence="6">
    <location>
        <begin position="58"/>
        <end position="109"/>
    </location>
</feature>
<accession>A0A3D8V7N5</accession>
<evidence type="ECO:0000256" key="3">
    <source>
        <dbReference type="ARBA" id="ARBA00022553"/>
    </source>
</evidence>
<dbReference type="Pfam" id="PF00512">
    <property type="entry name" value="HisKA"/>
    <property type="match status" value="1"/>
</dbReference>
<gene>
    <name evidence="7" type="ORF">DX912_17720</name>
</gene>
<dbReference type="Gene3D" id="3.30.565.10">
    <property type="entry name" value="Histidine kinase-like ATPase, C-terminal domain"/>
    <property type="match status" value="1"/>
</dbReference>
<dbReference type="InterPro" id="IPR036097">
    <property type="entry name" value="HisK_dim/P_sf"/>
</dbReference>
<evidence type="ECO:0000256" key="2">
    <source>
        <dbReference type="ARBA" id="ARBA00012438"/>
    </source>
</evidence>
<dbReference type="CDD" id="cd00082">
    <property type="entry name" value="HisKA"/>
    <property type="match status" value="1"/>
</dbReference>
<organism evidence="7 8">
    <name type="scientific">Lysobacter soli</name>
    <dbReference type="NCBI Taxonomy" id="453783"/>
    <lineage>
        <taxon>Bacteria</taxon>
        <taxon>Pseudomonadati</taxon>
        <taxon>Pseudomonadota</taxon>
        <taxon>Gammaproteobacteria</taxon>
        <taxon>Lysobacterales</taxon>
        <taxon>Lysobacteraceae</taxon>
        <taxon>Lysobacter</taxon>
    </lineage>
</organism>
<dbReference type="NCBIfam" id="TIGR00229">
    <property type="entry name" value="sensory_box"/>
    <property type="match status" value="1"/>
</dbReference>
<dbReference type="InterPro" id="IPR003661">
    <property type="entry name" value="HisK_dim/P_dom"/>
</dbReference>
<dbReference type="SMART" id="SM00388">
    <property type="entry name" value="HisKA"/>
    <property type="match status" value="1"/>
</dbReference>
<dbReference type="CDD" id="cd00130">
    <property type="entry name" value="PAS"/>
    <property type="match status" value="1"/>
</dbReference>
<dbReference type="Pfam" id="PF02518">
    <property type="entry name" value="HATPase_c"/>
    <property type="match status" value="1"/>
</dbReference>
<sequence length="364" mass="39772">MLDPNGVIRSWNPGGERIKGYTDREIVGQHFSRFYTPEDIVRGEPQRGLEAARTEGKFEAEGWRLRKDGTRFRASVVIDPIWQDGELIGFAKVTRDVTERYEAMLRLQAAQKALAQSQKLEAIGKLTLGLAHDFNNLLTVIVNSLDLIGLKNTQDARTLEWIEAAQRAADRGTLLTRQLLAFARGQNLAPEPHDINDLLSRSSELYRRACGASIRFEFDLSDDAPSLEVDAAQFEAAVLNLVANSRDAMMPAGGTITVRTRRTKCTRPEAPDEGDREYVVVEVIDDGSGMSSEVAERAAEPFFTTKEIGKGSGLGLSQVFGFAAQSGGFVLLQSEPGQGTQVRIHLPAQLAPAGDAANGETTDV</sequence>
<dbReference type="PROSITE" id="PS50113">
    <property type="entry name" value="PAC"/>
    <property type="match status" value="1"/>
</dbReference>
<dbReference type="SUPFAM" id="SSF55874">
    <property type="entry name" value="ATPase domain of HSP90 chaperone/DNA topoisomerase II/histidine kinase"/>
    <property type="match status" value="1"/>
</dbReference>
<evidence type="ECO:0000259" key="4">
    <source>
        <dbReference type="PROSITE" id="PS50109"/>
    </source>
</evidence>
<evidence type="ECO:0000256" key="1">
    <source>
        <dbReference type="ARBA" id="ARBA00000085"/>
    </source>
</evidence>
<dbReference type="InterPro" id="IPR036890">
    <property type="entry name" value="HATPase_C_sf"/>
</dbReference>
<proteinExistence type="predicted"/>
<protein>
    <recommendedName>
        <fullName evidence="2">histidine kinase</fullName>
        <ecNumber evidence="2">2.7.13.3</ecNumber>
    </recommendedName>
</protein>
<dbReference type="EC" id="2.7.13.3" evidence="2"/>
<comment type="caution">
    <text evidence="7">The sequence shown here is derived from an EMBL/GenBank/DDBJ whole genome shotgun (WGS) entry which is preliminary data.</text>
</comment>
<dbReference type="PROSITE" id="PS50109">
    <property type="entry name" value="HIS_KIN"/>
    <property type="match status" value="1"/>
</dbReference>
<dbReference type="InterPro" id="IPR003594">
    <property type="entry name" value="HATPase_dom"/>
</dbReference>
<dbReference type="SUPFAM" id="SSF55785">
    <property type="entry name" value="PYP-like sensor domain (PAS domain)"/>
    <property type="match status" value="1"/>
</dbReference>
<dbReference type="Gene3D" id="3.30.450.20">
    <property type="entry name" value="PAS domain"/>
    <property type="match status" value="1"/>
</dbReference>
<dbReference type="InterPro" id="IPR035965">
    <property type="entry name" value="PAS-like_dom_sf"/>
</dbReference>
<dbReference type="AlphaFoldDB" id="A0A3D8V7N5"/>
<keyword evidence="8" id="KW-1185">Reference proteome</keyword>
<dbReference type="EMBL" id="QTJR01000019">
    <property type="protein sequence ID" value="RDY65437.1"/>
    <property type="molecule type" value="Genomic_DNA"/>
</dbReference>
<evidence type="ECO:0000259" key="6">
    <source>
        <dbReference type="PROSITE" id="PS50113"/>
    </source>
</evidence>
<reference evidence="7 8" key="1">
    <citation type="submission" date="2018-08" db="EMBL/GenBank/DDBJ databases">
        <title>Lysobacter soli KCTC 22011, whole genome shotgun sequence.</title>
        <authorList>
            <person name="Zhang X."/>
            <person name="Feng G."/>
            <person name="Zhu H."/>
        </authorList>
    </citation>
    <scope>NUCLEOTIDE SEQUENCE [LARGE SCALE GENOMIC DNA]</scope>
    <source>
        <strain evidence="7 8">KCTC 22011</strain>
    </source>
</reference>
<comment type="catalytic activity">
    <reaction evidence="1">
        <text>ATP + protein L-histidine = ADP + protein N-phospho-L-histidine.</text>
        <dbReference type="EC" id="2.7.13.3"/>
    </reaction>
</comment>
<dbReference type="PRINTS" id="PR00344">
    <property type="entry name" value="BCTRLSENSOR"/>
</dbReference>
<evidence type="ECO:0000313" key="7">
    <source>
        <dbReference type="EMBL" id="RDY65437.1"/>
    </source>
</evidence>
<name>A0A3D8V7N5_9GAMM</name>
<dbReference type="InterPro" id="IPR000700">
    <property type="entry name" value="PAS-assoc_C"/>
</dbReference>
<dbReference type="Proteomes" id="UP000256829">
    <property type="component" value="Unassembled WGS sequence"/>
</dbReference>
<dbReference type="Gene3D" id="1.10.287.130">
    <property type="match status" value="1"/>
</dbReference>
<dbReference type="Pfam" id="PF13426">
    <property type="entry name" value="PAS_9"/>
    <property type="match status" value="1"/>
</dbReference>
<dbReference type="SMART" id="SM00387">
    <property type="entry name" value="HATPase_c"/>
    <property type="match status" value="1"/>
</dbReference>
<keyword evidence="3" id="KW-0597">Phosphoprotein</keyword>
<dbReference type="PANTHER" id="PTHR43065">
    <property type="entry name" value="SENSOR HISTIDINE KINASE"/>
    <property type="match status" value="1"/>
</dbReference>
<dbReference type="GO" id="GO:0000155">
    <property type="term" value="F:phosphorelay sensor kinase activity"/>
    <property type="evidence" value="ECO:0007669"/>
    <property type="project" value="InterPro"/>
</dbReference>
<dbReference type="PANTHER" id="PTHR43065:SF49">
    <property type="entry name" value="HISTIDINE KINASE"/>
    <property type="match status" value="1"/>
</dbReference>
<dbReference type="InterPro" id="IPR004358">
    <property type="entry name" value="Sig_transdc_His_kin-like_C"/>
</dbReference>
<dbReference type="SUPFAM" id="SSF47384">
    <property type="entry name" value="Homodimeric domain of signal transducing histidine kinase"/>
    <property type="match status" value="1"/>
</dbReference>
<feature type="domain" description="PAS" evidence="5">
    <location>
        <begin position="1"/>
        <end position="39"/>
    </location>
</feature>
<evidence type="ECO:0000259" key="5">
    <source>
        <dbReference type="PROSITE" id="PS50112"/>
    </source>
</evidence>
<feature type="domain" description="Histidine kinase" evidence="4">
    <location>
        <begin position="129"/>
        <end position="350"/>
    </location>
</feature>
<evidence type="ECO:0000313" key="8">
    <source>
        <dbReference type="Proteomes" id="UP000256829"/>
    </source>
</evidence>